<organism evidence="2">
    <name type="scientific">Chromera velia CCMP2878</name>
    <dbReference type="NCBI Taxonomy" id="1169474"/>
    <lineage>
        <taxon>Eukaryota</taxon>
        <taxon>Sar</taxon>
        <taxon>Alveolata</taxon>
        <taxon>Colpodellida</taxon>
        <taxon>Chromeraceae</taxon>
        <taxon>Chromera</taxon>
    </lineage>
</organism>
<feature type="transmembrane region" description="Helical" evidence="1">
    <location>
        <begin position="178"/>
        <end position="197"/>
    </location>
</feature>
<reference evidence="2" key="1">
    <citation type="submission" date="2014-11" db="EMBL/GenBank/DDBJ databases">
        <authorList>
            <person name="Otto D Thomas"/>
            <person name="Naeem Raeece"/>
        </authorList>
    </citation>
    <scope>NUCLEOTIDE SEQUENCE</scope>
</reference>
<dbReference type="VEuPathDB" id="CryptoDB:Cvel_15169"/>
<dbReference type="EMBL" id="CDMZ01000120">
    <property type="protein sequence ID" value="CEM07180.1"/>
    <property type="molecule type" value="Genomic_DNA"/>
</dbReference>
<keyword evidence="1" id="KW-0472">Membrane</keyword>
<evidence type="ECO:0000256" key="1">
    <source>
        <dbReference type="SAM" id="Phobius"/>
    </source>
</evidence>
<gene>
    <name evidence="2" type="ORF">Cvel_15169</name>
</gene>
<keyword evidence="1" id="KW-1133">Transmembrane helix</keyword>
<proteinExistence type="predicted"/>
<protein>
    <submittedName>
        <fullName evidence="2">Uncharacterized protein</fullName>
    </submittedName>
</protein>
<sequence>MPGSFLKDEHLQPGRKLTYFQNAVTPGTRLEELSKCPSELVYPDGSIALGFPPRPLTDHFDVSADALDAQNSRSAVLSQTQAVLLYASASSGSLTKQQERWSGIRLFLLSAVQLWFLYGDSSNRESVVNFLNPPSEGPSEGRRGGGADAGVGEFALGALALSVAVALWPLGWQFRSTVLLSASAALQTAAAFILVVTHMRKLSDLVLVACAVLQRFVALQLVDSISDHCFSVQRPRNSD</sequence>
<evidence type="ECO:0000313" key="2">
    <source>
        <dbReference type="EMBL" id="CEM07180.1"/>
    </source>
</evidence>
<accession>A0A0G4F5U1</accession>
<name>A0A0G4F5U1_9ALVE</name>
<feature type="transmembrane region" description="Helical" evidence="1">
    <location>
        <begin position="151"/>
        <end position="172"/>
    </location>
</feature>
<keyword evidence="1" id="KW-0812">Transmembrane</keyword>
<dbReference type="AlphaFoldDB" id="A0A0G4F5U1"/>